<reference evidence="1" key="1">
    <citation type="submission" date="2008-02" db="EMBL/GenBank/DDBJ databases">
        <title>Complete sequence of Psuedomonas putida W619.</title>
        <authorList>
            <consortium name="US DOE Joint Genome Institute"/>
            <person name="Copeland A."/>
            <person name="Lucas S."/>
            <person name="Lapidus A."/>
            <person name="Barry K."/>
            <person name="Detter J.C."/>
            <person name="Glavina del Rio T."/>
            <person name="Dalin E."/>
            <person name="Tice H."/>
            <person name="Pitluck S."/>
            <person name="Chain P."/>
            <person name="Malfatti S."/>
            <person name="Shin M."/>
            <person name="Vergez L."/>
            <person name="Schmutz J."/>
            <person name="Larimer F."/>
            <person name="Land M."/>
            <person name="Hauser L."/>
            <person name="Kyrpides N."/>
            <person name="Kim E."/>
            <person name="Taghavi S."/>
            <person name="Vangronsveld D."/>
            <person name="van der Lelie D."/>
            <person name="Richardson P."/>
        </authorList>
    </citation>
    <scope>NUCLEOTIDE SEQUENCE</scope>
    <source>
        <strain evidence="1">W619</strain>
    </source>
</reference>
<proteinExistence type="predicted"/>
<dbReference type="HOGENOM" id="CLU_3275407_0_0_6"/>
<sequence>MKPKMLHRSGAERFISVQINSVYTLYALMKAYPAYKRKWCV</sequence>
<dbReference type="EMBL" id="CP000949">
    <property type="protein sequence ID" value="ACA72639.1"/>
    <property type="molecule type" value="Genomic_DNA"/>
</dbReference>
<accession>B1J7F9</accession>
<dbReference type="KEGG" id="ppw:PputW619_2139"/>
<gene>
    <name evidence="1" type="ordered locus">PputW619_2139</name>
</gene>
<dbReference type="AlphaFoldDB" id="B1J7F9"/>
<dbReference type="STRING" id="390235.PputW619_2139"/>
<evidence type="ECO:0000313" key="1">
    <source>
        <dbReference type="EMBL" id="ACA72639.1"/>
    </source>
</evidence>
<protein>
    <submittedName>
        <fullName evidence="1">Uncharacterized protein</fullName>
    </submittedName>
</protein>
<name>B1J7F9_PSEPW</name>
<organism evidence="1">
    <name type="scientific">Pseudomonas putida (strain W619)</name>
    <dbReference type="NCBI Taxonomy" id="390235"/>
    <lineage>
        <taxon>Bacteria</taxon>
        <taxon>Pseudomonadati</taxon>
        <taxon>Pseudomonadota</taxon>
        <taxon>Gammaproteobacteria</taxon>
        <taxon>Pseudomonadales</taxon>
        <taxon>Pseudomonadaceae</taxon>
        <taxon>Pseudomonas</taxon>
    </lineage>
</organism>